<name>A0A249L5M9_9ACTN</name>
<feature type="transmembrane region" description="Helical" evidence="1">
    <location>
        <begin position="150"/>
        <end position="170"/>
    </location>
</feature>
<evidence type="ECO:0000313" key="3">
    <source>
        <dbReference type="Proteomes" id="UP000217210"/>
    </source>
</evidence>
<feature type="transmembrane region" description="Helical" evidence="1">
    <location>
        <begin position="127"/>
        <end position="144"/>
    </location>
</feature>
<organism evidence="2 3">
    <name type="scientific">Candidatus Nanopelagicus abundans</name>
    <dbReference type="NCBI Taxonomy" id="1884916"/>
    <lineage>
        <taxon>Bacteria</taxon>
        <taxon>Bacillati</taxon>
        <taxon>Actinomycetota</taxon>
        <taxon>Actinomycetes</taxon>
        <taxon>Candidatus Nanopelagicales</taxon>
        <taxon>Candidatus Nanopelagicaceae</taxon>
        <taxon>Candidatus Nanopelagicus</taxon>
    </lineage>
</organism>
<feature type="transmembrane region" description="Helical" evidence="1">
    <location>
        <begin position="380"/>
        <end position="397"/>
    </location>
</feature>
<dbReference type="Proteomes" id="UP000217210">
    <property type="component" value="Chromosome"/>
</dbReference>
<feature type="transmembrane region" description="Helical" evidence="1">
    <location>
        <begin position="317"/>
        <end position="338"/>
    </location>
</feature>
<protein>
    <submittedName>
        <fullName evidence="2">Uncharacterized protein</fullName>
    </submittedName>
</protein>
<dbReference type="AlphaFoldDB" id="A0A249L5M9"/>
<keyword evidence="1" id="KW-0472">Membrane</keyword>
<feature type="transmembrane region" description="Helical" evidence="1">
    <location>
        <begin position="222"/>
        <end position="239"/>
    </location>
</feature>
<feature type="transmembrane region" description="Helical" evidence="1">
    <location>
        <begin position="286"/>
        <end position="305"/>
    </location>
</feature>
<proteinExistence type="predicted"/>
<dbReference type="OrthoDB" id="910687at2"/>
<keyword evidence="3" id="KW-1185">Reference proteome</keyword>
<feature type="transmembrane region" description="Helical" evidence="1">
    <location>
        <begin position="102"/>
        <end position="118"/>
    </location>
</feature>
<feature type="transmembrane region" description="Helical" evidence="1">
    <location>
        <begin position="182"/>
        <end position="210"/>
    </location>
</feature>
<keyword evidence="1" id="KW-1133">Transmembrane helix</keyword>
<feature type="transmembrane region" description="Helical" evidence="1">
    <location>
        <begin position="251"/>
        <end position="274"/>
    </location>
</feature>
<evidence type="ECO:0000313" key="2">
    <source>
        <dbReference type="EMBL" id="ASY24333.1"/>
    </source>
</evidence>
<accession>A0A249L5M9</accession>
<feature type="transmembrane region" description="Helical" evidence="1">
    <location>
        <begin position="12"/>
        <end position="35"/>
    </location>
</feature>
<evidence type="ECO:0000256" key="1">
    <source>
        <dbReference type="SAM" id="Phobius"/>
    </source>
</evidence>
<dbReference type="KEGG" id="nab:B1sIIB91_05530"/>
<dbReference type="EMBL" id="CP016779">
    <property type="protein sequence ID" value="ASY24333.1"/>
    <property type="molecule type" value="Genomic_DNA"/>
</dbReference>
<sequence>MGIITEGISIKLKYLQVIPFVITWLPPFFLFSHIVRHRIVFPFWDYWEQVQFFYTYSQNGLFAAIQQIINTPLNETRPIFPRLILFFNGVATDWDIESEYKFTYIILSIATIILIIALKKVAAKSKYYWLFLSILTIFVFSPAAHGNLWWSWPLLFNLNFLLTLIFLFIFAFSKKRKINEVILLSLAWIASFTLTNGLLLFPIIMFAILFTNSRNRIKLKRLVVWLINFILILFIYLKPIANSPRPKLPDFFEIFNFALSYIGNPLFSIITFQYQNPFEPHSYVKHTTVIGIIILTLCVVLIYRNQRKVGFLQGSSMLLFCCTFYSLASGILTAIGRVNFDTYGVQNANSSRFVQIGTVLYIGLIFHVYDEIVRSNLRKIGISTLLITYFVLVLFSFNSHKASSKVFLQIDNLNYQLAQGFKIPPKPTEFDSSLYPNQDHLNYMRLQLYNLKLGPYSNREDVDRFKIIRQYSGDMKEALTLNPSSSYTQLFRTGSFRANSLAFPLVTWGTKPSELHFKIAVYKNYQDVRTRIYSEILTLKNVSDWQKMYLSNLNLEPLTNYELRFSINEYTNIQNAKVGVPLFSNKYTVESFKENTLTYKSNIGLGLELLS</sequence>
<feature type="transmembrane region" description="Helical" evidence="1">
    <location>
        <begin position="350"/>
        <end position="368"/>
    </location>
</feature>
<keyword evidence="1" id="KW-0812">Transmembrane</keyword>
<reference evidence="2 3" key="1">
    <citation type="submission" date="2016-07" db="EMBL/GenBank/DDBJ databases">
        <title>High microdiversification within the ubiquitous acI lineage of Actinobacteria.</title>
        <authorList>
            <person name="Neuenschwander S.M."/>
            <person name="Salcher M."/>
            <person name="Ghai R."/>
            <person name="Pernthaler J."/>
        </authorList>
    </citation>
    <scope>NUCLEOTIDE SEQUENCE [LARGE SCALE GENOMIC DNA]</scope>
    <source>
        <strain evidence="2">MMS-IIB-91</strain>
    </source>
</reference>
<gene>
    <name evidence="2" type="ORF">B1sIIB91_05530</name>
</gene>